<evidence type="ECO:0000313" key="8">
    <source>
        <dbReference type="EMBL" id="MCS3903519.1"/>
    </source>
</evidence>
<sequence length="233" mass="25286">MADERQAERERMVDEVSAQARDTGVYTGRSRFDERVLEALRRVPRHAFVPTAQKSNAYLNRALPIGHDQTISQPFIVALMTELASVEAGDRVLEVGTGSGYQAAILAELSDSVYSIELLPELGRRAASTLTELGYDAIELRIGDGYQGWPQAAPFDAIIVTAAPPEIPEALIEQLAVGGRMVVPVGEQGTAQTLQLLVKQADGSIETRDVIPVGFVPMVRPDDQSDTSANERE</sequence>
<evidence type="ECO:0000256" key="4">
    <source>
        <dbReference type="ARBA" id="ARBA00022603"/>
    </source>
</evidence>
<dbReference type="EC" id="2.1.1.77" evidence="7"/>
<evidence type="ECO:0000256" key="1">
    <source>
        <dbReference type="ARBA" id="ARBA00004496"/>
    </source>
</evidence>
<dbReference type="PANTHER" id="PTHR11579:SF0">
    <property type="entry name" value="PROTEIN-L-ISOASPARTATE(D-ASPARTATE) O-METHYLTRANSFERASE"/>
    <property type="match status" value="1"/>
</dbReference>
<evidence type="ECO:0000256" key="6">
    <source>
        <dbReference type="ARBA" id="ARBA00022691"/>
    </source>
</evidence>
<dbReference type="InterPro" id="IPR000682">
    <property type="entry name" value="PCMT"/>
</dbReference>
<dbReference type="GO" id="GO:0030091">
    <property type="term" value="P:protein repair"/>
    <property type="evidence" value="ECO:0007669"/>
    <property type="project" value="UniProtKB-UniRule"/>
</dbReference>
<dbReference type="Pfam" id="PF01135">
    <property type="entry name" value="PCMT"/>
    <property type="match status" value="1"/>
</dbReference>
<dbReference type="GO" id="GO:0032259">
    <property type="term" value="P:methylation"/>
    <property type="evidence" value="ECO:0007669"/>
    <property type="project" value="UniProtKB-KW"/>
</dbReference>
<evidence type="ECO:0000313" key="9">
    <source>
        <dbReference type="Proteomes" id="UP001204445"/>
    </source>
</evidence>
<gene>
    <name evidence="7" type="primary">pcm</name>
    <name evidence="8" type="ORF">J2T55_001545</name>
</gene>
<comment type="catalytic activity">
    <reaction evidence="7">
        <text>[protein]-L-isoaspartate + S-adenosyl-L-methionine = [protein]-L-isoaspartate alpha-methyl ester + S-adenosyl-L-homocysteine</text>
        <dbReference type="Rhea" id="RHEA:12705"/>
        <dbReference type="Rhea" id="RHEA-COMP:12143"/>
        <dbReference type="Rhea" id="RHEA-COMP:12144"/>
        <dbReference type="ChEBI" id="CHEBI:57856"/>
        <dbReference type="ChEBI" id="CHEBI:59789"/>
        <dbReference type="ChEBI" id="CHEBI:90596"/>
        <dbReference type="ChEBI" id="CHEBI:90598"/>
        <dbReference type="EC" id="2.1.1.77"/>
    </reaction>
</comment>
<dbReference type="EMBL" id="JANUCT010000009">
    <property type="protein sequence ID" value="MCS3903519.1"/>
    <property type="molecule type" value="Genomic_DNA"/>
</dbReference>
<comment type="similarity">
    <text evidence="2 7">Belongs to the methyltransferase superfamily. L-isoaspartyl/D-aspartyl protein methyltransferase family.</text>
</comment>
<evidence type="ECO:0000256" key="5">
    <source>
        <dbReference type="ARBA" id="ARBA00022679"/>
    </source>
</evidence>
<evidence type="ECO:0000256" key="3">
    <source>
        <dbReference type="ARBA" id="ARBA00022490"/>
    </source>
</evidence>
<dbReference type="SUPFAM" id="SSF53335">
    <property type="entry name" value="S-adenosyl-L-methionine-dependent methyltransferases"/>
    <property type="match status" value="1"/>
</dbReference>
<accession>A0AAE3L154</accession>
<reference evidence="8" key="1">
    <citation type="submission" date="2022-08" db="EMBL/GenBank/DDBJ databases">
        <title>Genomic Encyclopedia of Type Strains, Phase III (KMG-III): the genomes of soil and plant-associated and newly described type strains.</title>
        <authorList>
            <person name="Whitman W."/>
        </authorList>
    </citation>
    <scope>NUCLEOTIDE SEQUENCE</scope>
    <source>
        <strain evidence="8">HMT 1</strain>
    </source>
</reference>
<comment type="subcellular location">
    <subcellularLocation>
        <location evidence="1 7">Cytoplasm</location>
    </subcellularLocation>
</comment>
<evidence type="ECO:0000256" key="2">
    <source>
        <dbReference type="ARBA" id="ARBA00005369"/>
    </source>
</evidence>
<dbReference type="GO" id="GO:0005737">
    <property type="term" value="C:cytoplasm"/>
    <property type="evidence" value="ECO:0007669"/>
    <property type="project" value="UniProtKB-SubCell"/>
</dbReference>
<dbReference type="NCBIfam" id="NF001453">
    <property type="entry name" value="PRK00312.1"/>
    <property type="match status" value="1"/>
</dbReference>
<feature type="active site" evidence="7">
    <location>
        <position position="72"/>
    </location>
</feature>
<dbReference type="Proteomes" id="UP001204445">
    <property type="component" value="Unassembled WGS sequence"/>
</dbReference>
<keyword evidence="9" id="KW-1185">Reference proteome</keyword>
<organism evidence="8 9">
    <name type="scientific">Methylohalomonas lacus</name>
    <dbReference type="NCBI Taxonomy" id="398773"/>
    <lineage>
        <taxon>Bacteria</taxon>
        <taxon>Pseudomonadati</taxon>
        <taxon>Pseudomonadota</taxon>
        <taxon>Gammaproteobacteria</taxon>
        <taxon>Methylohalomonadales</taxon>
        <taxon>Methylohalomonadaceae</taxon>
        <taxon>Methylohalomonas</taxon>
    </lineage>
</organism>
<dbReference type="InterPro" id="IPR029063">
    <property type="entry name" value="SAM-dependent_MTases_sf"/>
</dbReference>
<dbReference type="NCBIfam" id="TIGR00080">
    <property type="entry name" value="pimt"/>
    <property type="match status" value="1"/>
</dbReference>
<dbReference type="HAMAP" id="MF_00090">
    <property type="entry name" value="PIMT"/>
    <property type="match status" value="1"/>
</dbReference>
<name>A0AAE3L154_9GAMM</name>
<dbReference type="AlphaFoldDB" id="A0AAE3L154"/>
<comment type="function">
    <text evidence="7">Catalyzes the methyl esterification of L-isoaspartyl residues in peptides and proteins that result from spontaneous decomposition of normal L-aspartyl and L-asparaginyl residues. It plays a role in the repair and/or degradation of damaged proteins.</text>
</comment>
<dbReference type="Gene3D" id="3.40.50.150">
    <property type="entry name" value="Vaccinia Virus protein VP39"/>
    <property type="match status" value="1"/>
</dbReference>
<dbReference type="RefSeq" id="WP_259055338.1">
    <property type="nucleotide sequence ID" value="NZ_JANUCT010000009.1"/>
</dbReference>
<dbReference type="CDD" id="cd02440">
    <property type="entry name" value="AdoMet_MTases"/>
    <property type="match status" value="1"/>
</dbReference>
<comment type="caution">
    <text evidence="8">The sequence shown here is derived from an EMBL/GenBank/DDBJ whole genome shotgun (WGS) entry which is preliminary data.</text>
</comment>
<dbReference type="FunFam" id="3.40.50.150:FF:000010">
    <property type="entry name" value="Protein-L-isoaspartate O-methyltransferase"/>
    <property type="match status" value="1"/>
</dbReference>
<keyword evidence="3 7" id="KW-0963">Cytoplasm</keyword>
<dbReference type="GO" id="GO:0004719">
    <property type="term" value="F:protein-L-isoaspartate (D-aspartate) O-methyltransferase activity"/>
    <property type="evidence" value="ECO:0007669"/>
    <property type="project" value="UniProtKB-UniRule"/>
</dbReference>
<protein>
    <recommendedName>
        <fullName evidence="7">Protein-L-isoaspartate O-methyltransferase</fullName>
        <ecNumber evidence="7">2.1.1.77</ecNumber>
    </recommendedName>
    <alternativeName>
        <fullName evidence="7">L-isoaspartyl protein carboxyl methyltransferase</fullName>
    </alternativeName>
    <alternativeName>
        <fullName evidence="7">Protein L-isoaspartyl methyltransferase</fullName>
    </alternativeName>
    <alternativeName>
        <fullName evidence="7">Protein-beta-aspartate methyltransferase</fullName>
        <shortName evidence="7">PIMT</shortName>
    </alternativeName>
</protein>
<keyword evidence="6 7" id="KW-0949">S-adenosyl-L-methionine</keyword>
<evidence type="ECO:0000256" key="7">
    <source>
        <dbReference type="HAMAP-Rule" id="MF_00090"/>
    </source>
</evidence>
<keyword evidence="4 7" id="KW-0489">Methyltransferase</keyword>
<proteinExistence type="inferred from homology"/>
<dbReference type="PANTHER" id="PTHR11579">
    <property type="entry name" value="PROTEIN-L-ISOASPARTATE O-METHYLTRANSFERASE"/>
    <property type="match status" value="1"/>
</dbReference>
<keyword evidence="5 7" id="KW-0808">Transferase</keyword>
<dbReference type="PROSITE" id="PS01279">
    <property type="entry name" value="PCMT"/>
    <property type="match status" value="1"/>
</dbReference>